<keyword evidence="2" id="KW-1185">Reference proteome</keyword>
<proteinExistence type="predicted"/>
<gene>
    <name evidence="1" type="ORF">F4820DRAFT_428436</name>
</gene>
<name>A0ACB9YVP4_9PEZI</name>
<sequence>MKFSASLIIAALAAGIRAAPAAQPNALASPGQAIEDYVIEVDKAKRGDQPIEDYVISVDKIKRHDQPIEDYVISVDKTKRHDQPIEDYVISVDKRHGAHEFADD</sequence>
<dbReference type="Proteomes" id="UP001497700">
    <property type="component" value="Unassembled WGS sequence"/>
</dbReference>
<comment type="caution">
    <text evidence="1">The sequence shown here is derived from an EMBL/GenBank/DDBJ whole genome shotgun (WGS) entry which is preliminary data.</text>
</comment>
<evidence type="ECO:0000313" key="2">
    <source>
        <dbReference type="Proteomes" id="UP001497700"/>
    </source>
</evidence>
<evidence type="ECO:0000313" key="1">
    <source>
        <dbReference type="EMBL" id="KAI4863023.1"/>
    </source>
</evidence>
<protein>
    <submittedName>
        <fullName evidence="1">Uncharacterized protein</fullName>
    </submittedName>
</protein>
<organism evidence="1 2">
    <name type="scientific">Hypoxylon rubiginosum</name>
    <dbReference type="NCBI Taxonomy" id="110542"/>
    <lineage>
        <taxon>Eukaryota</taxon>
        <taxon>Fungi</taxon>
        <taxon>Dikarya</taxon>
        <taxon>Ascomycota</taxon>
        <taxon>Pezizomycotina</taxon>
        <taxon>Sordariomycetes</taxon>
        <taxon>Xylariomycetidae</taxon>
        <taxon>Xylariales</taxon>
        <taxon>Hypoxylaceae</taxon>
        <taxon>Hypoxylon</taxon>
    </lineage>
</organism>
<reference evidence="1 2" key="1">
    <citation type="journal article" date="2022" name="New Phytol.">
        <title>Ecological generalism drives hyperdiversity of secondary metabolite gene clusters in xylarialean endophytes.</title>
        <authorList>
            <person name="Franco M.E.E."/>
            <person name="Wisecaver J.H."/>
            <person name="Arnold A.E."/>
            <person name="Ju Y.M."/>
            <person name="Slot J.C."/>
            <person name="Ahrendt S."/>
            <person name="Moore L.P."/>
            <person name="Eastman K.E."/>
            <person name="Scott K."/>
            <person name="Konkel Z."/>
            <person name="Mondo S.J."/>
            <person name="Kuo A."/>
            <person name="Hayes R.D."/>
            <person name="Haridas S."/>
            <person name="Andreopoulos B."/>
            <person name="Riley R."/>
            <person name="LaButti K."/>
            <person name="Pangilinan J."/>
            <person name="Lipzen A."/>
            <person name="Amirebrahimi M."/>
            <person name="Yan J."/>
            <person name="Adam C."/>
            <person name="Keymanesh K."/>
            <person name="Ng V."/>
            <person name="Louie K."/>
            <person name="Northen T."/>
            <person name="Drula E."/>
            <person name="Henrissat B."/>
            <person name="Hsieh H.M."/>
            <person name="Youens-Clark K."/>
            <person name="Lutzoni F."/>
            <person name="Miadlikowska J."/>
            <person name="Eastwood D.C."/>
            <person name="Hamelin R.C."/>
            <person name="Grigoriev I.V."/>
            <person name="U'Ren J.M."/>
        </authorList>
    </citation>
    <scope>NUCLEOTIDE SEQUENCE [LARGE SCALE GENOMIC DNA]</scope>
    <source>
        <strain evidence="1 2">CBS 119005</strain>
    </source>
</reference>
<accession>A0ACB9YVP4</accession>
<dbReference type="EMBL" id="MU393513">
    <property type="protein sequence ID" value="KAI4863023.1"/>
    <property type="molecule type" value="Genomic_DNA"/>
</dbReference>